<feature type="chain" id="PRO_5007277030" evidence="1">
    <location>
        <begin position="33"/>
        <end position="135"/>
    </location>
</feature>
<keyword evidence="1" id="KW-0732">Signal</keyword>
<reference evidence="2 3" key="1">
    <citation type="submission" date="2015-11" db="EMBL/GenBank/DDBJ databases">
        <title>Exploring the genomic traits of fungus-feeding bacterial genus Collimonas.</title>
        <authorList>
            <person name="Song C."/>
            <person name="Schmidt R."/>
            <person name="de Jager V."/>
            <person name="Krzyzanowska D."/>
            <person name="Jongedijk E."/>
            <person name="Cankar K."/>
            <person name="Beekwilder J."/>
            <person name="van Veen A."/>
            <person name="de Boer W."/>
            <person name="van Veen J.A."/>
            <person name="Garbeva P."/>
        </authorList>
    </citation>
    <scope>NUCLEOTIDE SEQUENCE [LARGE SCALE GENOMIC DNA]</scope>
    <source>
        <strain evidence="2 3">Ter6</strain>
    </source>
</reference>
<dbReference type="RefSeq" id="WP_061541411.1">
    <property type="nucleotide sequence ID" value="NZ_CP013232.1"/>
</dbReference>
<dbReference type="PATRIC" id="fig|158899.10.peg.4319"/>
<accession>A0A127PGV5</accession>
<dbReference type="AlphaFoldDB" id="A0A127PGV5"/>
<proteinExistence type="predicted"/>
<dbReference type="Proteomes" id="UP000072421">
    <property type="component" value="Chromosome"/>
</dbReference>
<organism evidence="2">
    <name type="scientific">Collimonas fungivorans</name>
    <dbReference type="NCBI Taxonomy" id="158899"/>
    <lineage>
        <taxon>Bacteria</taxon>
        <taxon>Pseudomonadati</taxon>
        <taxon>Pseudomonadota</taxon>
        <taxon>Betaproteobacteria</taxon>
        <taxon>Burkholderiales</taxon>
        <taxon>Oxalobacteraceae</taxon>
        <taxon>Collimonas</taxon>
    </lineage>
</organism>
<name>A0A127PGV5_9BURK</name>
<evidence type="ECO:0000313" key="3">
    <source>
        <dbReference type="Proteomes" id="UP000072421"/>
    </source>
</evidence>
<evidence type="ECO:0000313" key="2">
    <source>
        <dbReference type="EMBL" id="AMO96955.1"/>
    </source>
</evidence>
<evidence type="ECO:0000256" key="1">
    <source>
        <dbReference type="SAM" id="SignalP"/>
    </source>
</evidence>
<dbReference type="OrthoDB" id="5297272at2"/>
<gene>
    <name evidence="2" type="ORF">CFter6_4359</name>
</gene>
<protein>
    <submittedName>
        <fullName evidence="2">Putative signal peptide protein</fullName>
    </submittedName>
</protein>
<feature type="signal peptide" evidence="1">
    <location>
        <begin position="1"/>
        <end position="32"/>
    </location>
</feature>
<sequence length="135" mass="14121">MIAFNALNTCRIASAVTLAALLAACGSSVPLADTKPQPTLPNLLKLEPTPAASLLTGNFYCELGNRVDLAGGAGSDVKLSWKGRSYTMTTVSTTTGAVRLEDKASGLVWIQIPAKSMLLNSKLGQQLANECKLRG</sequence>
<dbReference type="EMBL" id="CP013232">
    <property type="protein sequence ID" value="AMO96955.1"/>
    <property type="molecule type" value="Genomic_DNA"/>
</dbReference>